<feature type="non-terminal residue" evidence="1">
    <location>
        <position position="203"/>
    </location>
</feature>
<dbReference type="EMBL" id="JAUEPU010000002">
    <property type="protein sequence ID" value="KAK0505516.1"/>
    <property type="molecule type" value="Genomic_DNA"/>
</dbReference>
<sequence>VESLILDQLEVLDLLHYGTCSHLAFACVSEYISQHYSPRKLLERFFSMQECYAIFREAQKCLRVLISGSQVTGLFIGCLEMFKDSDMDIYINLKKEPRLAVALMETGYHLHADLSKSREGSASDDNALLSAMAMNKMILHSKYFFNVIVSVKEYCNEEGKAIQVIALLGPPMDIILEFHSTCVMNVITSEFAYCLYPMATICK</sequence>
<protein>
    <submittedName>
        <fullName evidence="1">Uncharacterized protein</fullName>
    </submittedName>
</protein>
<comment type="caution">
    <text evidence="1">The sequence shown here is derived from an EMBL/GenBank/DDBJ whole genome shotgun (WGS) entry which is preliminary data.</text>
</comment>
<accession>A0AA39QNE6</accession>
<proteinExistence type="predicted"/>
<gene>
    <name evidence="1" type="ORF">EDD18DRAFT_1061482</name>
</gene>
<evidence type="ECO:0000313" key="1">
    <source>
        <dbReference type="EMBL" id="KAK0505516.1"/>
    </source>
</evidence>
<evidence type="ECO:0000313" key="2">
    <source>
        <dbReference type="Proteomes" id="UP001175228"/>
    </source>
</evidence>
<dbReference type="Proteomes" id="UP001175228">
    <property type="component" value="Unassembled WGS sequence"/>
</dbReference>
<reference evidence="1" key="1">
    <citation type="submission" date="2023-06" db="EMBL/GenBank/DDBJ databases">
        <authorList>
            <consortium name="Lawrence Berkeley National Laboratory"/>
            <person name="Ahrendt S."/>
            <person name="Sahu N."/>
            <person name="Indic B."/>
            <person name="Wong-Bajracharya J."/>
            <person name="Merenyi Z."/>
            <person name="Ke H.-M."/>
            <person name="Monk M."/>
            <person name="Kocsube S."/>
            <person name="Drula E."/>
            <person name="Lipzen A."/>
            <person name="Balint B."/>
            <person name="Henrissat B."/>
            <person name="Andreopoulos B."/>
            <person name="Martin F.M."/>
            <person name="Harder C.B."/>
            <person name="Rigling D."/>
            <person name="Ford K.L."/>
            <person name="Foster G.D."/>
            <person name="Pangilinan J."/>
            <person name="Papanicolaou A."/>
            <person name="Barry K."/>
            <person name="LaButti K."/>
            <person name="Viragh M."/>
            <person name="Koriabine M."/>
            <person name="Yan M."/>
            <person name="Riley R."/>
            <person name="Champramary S."/>
            <person name="Plett K.L."/>
            <person name="Tsai I.J."/>
            <person name="Slot J."/>
            <person name="Sipos G."/>
            <person name="Plett J."/>
            <person name="Nagy L.G."/>
            <person name="Grigoriev I.V."/>
        </authorList>
    </citation>
    <scope>NUCLEOTIDE SEQUENCE</scope>
    <source>
        <strain evidence="1">HWK02</strain>
    </source>
</reference>
<organism evidence="1 2">
    <name type="scientific">Armillaria luteobubalina</name>
    <dbReference type="NCBI Taxonomy" id="153913"/>
    <lineage>
        <taxon>Eukaryota</taxon>
        <taxon>Fungi</taxon>
        <taxon>Dikarya</taxon>
        <taxon>Basidiomycota</taxon>
        <taxon>Agaricomycotina</taxon>
        <taxon>Agaricomycetes</taxon>
        <taxon>Agaricomycetidae</taxon>
        <taxon>Agaricales</taxon>
        <taxon>Marasmiineae</taxon>
        <taxon>Physalacriaceae</taxon>
        <taxon>Armillaria</taxon>
    </lineage>
</organism>
<keyword evidence="2" id="KW-1185">Reference proteome</keyword>
<dbReference type="AlphaFoldDB" id="A0AA39QNE6"/>
<name>A0AA39QNE6_9AGAR</name>